<protein>
    <submittedName>
        <fullName evidence="16">Cytochrome P450 monooxygenase</fullName>
    </submittedName>
</protein>
<evidence type="ECO:0000256" key="4">
    <source>
        <dbReference type="ARBA" id="ARBA00010617"/>
    </source>
</evidence>
<dbReference type="EMBL" id="KJ173877">
    <property type="protein sequence ID" value="AHZ12895.1"/>
    <property type="molecule type" value="mRNA"/>
</dbReference>
<gene>
    <name evidence="16" type="primary">CYP385C7</name>
</gene>
<evidence type="ECO:0000256" key="2">
    <source>
        <dbReference type="ARBA" id="ARBA00004174"/>
    </source>
</evidence>
<evidence type="ECO:0000256" key="7">
    <source>
        <dbReference type="ARBA" id="ARBA00022824"/>
    </source>
</evidence>
<dbReference type="GO" id="GO:0004497">
    <property type="term" value="F:monooxygenase activity"/>
    <property type="evidence" value="ECO:0007669"/>
    <property type="project" value="UniProtKB-KW"/>
</dbReference>
<keyword evidence="7" id="KW-0256">Endoplasmic reticulum</keyword>
<name>A0A0U1WZ83_PANCT</name>
<proteinExistence type="evidence at transcript level"/>
<evidence type="ECO:0000256" key="11">
    <source>
        <dbReference type="ARBA" id="ARBA00023033"/>
    </source>
</evidence>
<evidence type="ECO:0000256" key="8">
    <source>
        <dbReference type="ARBA" id="ARBA00022848"/>
    </source>
</evidence>
<dbReference type="GO" id="GO:0020037">
    <property type="term" value="F:heme binding"/>
    <property type="evidence" value="ECO:0007669"/>
    <property type="project" value="InterPro"/>
</dbReference>
<dbReference type="InterPro" id="IPR036396">
    <property type="entry name" value="Cyt_P450_sf"/>
</dbReference>
<keyword evidence="10 13" id="KW-0408">Iron</keyword>
<dbReference type="AlphaFoldDB" id="A0A0U1WZ83"/>
<dbReference type="PANTHER" id="PTHR24292">
    <property type="entry name" value="CYTOCHROME P450"/>
    <property type="match status" value="1"/>
</dbReference>
<evidence type="ECO:0000313" key="16">
    <source>
        <dbReference type="EMBL" id="AHZ12895.1"/>
    </source>
</evidence>
<comment type="similarity">
    <text evidence="4 14">Belongs to the cytochrome P450 family.</text>
</comment>
<comment type="subcellular location">
    <subcellularLocation>
        <location evidence="3">Endoplasmic reticulum membrane</location>
        <topology evidence="3">Peripheral membrane protein</topology>
    </subcellularLocation>
    <subcellularLocation>
        <location evidence="2">Microsome membrane</location>
        <topology evidence="2">Peripheral membrane protein</topology>
    </subcellularLocation>
</comment>
<evidence type="ECO:0000256" key="6">
    <source>
        <dbReference type="ARBA" id="ARBA00022723"/>
    </source>
</evidence>
<dbReference type="PRINTS" id="PR00463">
    <property type="entry name" value="EP450I"/>
</dbReference>
<dbReference type="PROSITE" id="PS00086">
    <property type="entry name" value="CYTOCHROME_P450"/>
    <property type="match status" value="1"/>
</dbReference>
<dbReference type="InterPro" id="IPR050476">
    <property type="entry name" value="Insect_CytP450_Detox"/>
</dbReference>
<evidence type="ECO:0000256" key="12">
    <source>
        <dbReference type="ARBA" id="ARBA00023136"/>
    </source>
</evidence>
<dbReference type="PRINTS" id="PR00385">
    <property type="entry name" value="P450"/>
</dbReference>
<dbReference type="PANTHER" id="PTHR24292:SF54">
    <property type="entry name" value="CYP9F3-RELATED"/>
    <property type="match status" value="1"/>
</dbReference>
<dbReference type="Gene3D" id="1.10.630.10">
    <property type="entry name" value="Cytochrome P450"/>
    <property type="match status" value="1"/>
</dbReference>
<dbReference type="GO" id="GO:0005506">
    <property type="term" value="F:iron ion binding"/>
    <property type="evidence" value="ECO:0007669"/>
    <property type="project" value="InterPro"/>
</dbReference>
<comment type="cofactor">
    <cofactor evidence="1 13">
        <name>heme</name>
        <dbReference type="ChEBI" id="CHEBI:30413"/>
    </cofactor>
</comment>
<evidence type="ECO:0000256" key="13">
    <source>
        <dbReference type="PIRSR" id="PIRSR602401-1"/>
    </source>
</evidence>
<keyword evidence="11 14" id="KW-0503">Monooxygenase</keyword>
<evidence type="ECO:0000256" key="3">
    <source>
        <dbReference type="ARBA" id="ARBA00004406"/>
    </source>
</evidence>
<dbReference type="GO" id="GO:0005789">
    <property type="term" value="C:endoplasmic reticulum membrane"/>
    <property type="evidence" value="ECO:0007669"/>
    <property type="project" value="UniProtKB-SubCell"/>
</dbReference>
<evidence type="ECO:0000256" key="14">
    <source>
        <dbReference type="RuleBase" id="RU000461"/>
    </source>
</evidence>
<keyword evidence="15" id="KW-1133">Transmembrane helix</keyword>
<keyword evidence="8" id="KW-0492">Microsome</keyword>
<accession>A0A0U1WZ83</accession>
<sequence length="497" mass="56756">MSTTTPLTPNQLIFLFITSLIGLVVFYVKRKHSFWERQNVKGPKPIFIVGNIFENMKTSLPELYSKYYKKYGKVFGTYYGLQHNLHIGDSELLRNICVKDFNVFQSGFQSVYVHPIEENSLINLIGPKWKRMRSMLSPTFTSGKMKKMFKIIKSCTQDAQIALTKLSKKDNGAFEPKTFWGRYNTDVIAKCCFAANLDVYSDEASTLQRVFHELFDAQLARILFIFLAPEWLTKAARIANVPTKNLEYLRDLTLALIEKRKNEKEKVEDFLQILIDSGSSEDNNNGKDDSKVKFTPEEIVSSSVIFLLAGFETTSTLLTWACYRLALNPNIQEKLFNEVSKADIQDYDVLSGLTYLDAVINESLRIDPPIIIFQRTAHEDYTLPGTNIFIPKHTRVTIPVYAIHHDPDNYSDPEEFKPERFINESPKPFTFLPFGAGPRICIGMRFALINAKLSLATLVQNYKILPTRETPTPKSLSHAKGSLVLSTKSLKLKIEPR</sequence>
<dbReference type="FunFam" id="1.10.630.10:FF:000042">
    <property type="entry name" value="Cytochrome P450"/>
    <property type="match status" value="1"/>
</dbReference>
<dbReference type="GO" id="GO:0016705">
    <property type="term" value="F:oxidoreductase activity, acting on paired donors, with incorporation or reduction of molecular oxygen"/>
    <property type="evidence" value="ECO:0007669"/>
    <property type="project" value="InterPro"/>
</dbReference>
<keyword evidence="5 13" id="KW-0349">Heme</keyword>
<dbReference type="SUPFAM" id="SSF48264">
    <property type="entry name" value="Cytochrome P450"/>
    <property type="match status" value="1"/>
</dbReference>
<keyword evidence="6 13" id="KW-0479">Metal-binding</keyword>
<dbReference type="Pfam" id="PF00067">
    <property type="entry name" value="p450"/>
    <property type="match status" value="1"/>
</dbReference>
<evidence type="ECO:0000256" key="9">
    <source>
        <dbReference type="ARBA" id="ARBA00023002"/>
    </source>
</evidence>
<keyword evidence="9 14" id="KW-0560">Oxidoreductase</keyword>
<evidence type="ECO:0000256" key="15">
    <source>
        <dbReference type="SAM" id="Phobius"/>
    </source>
</evidence>
<evidence type="ECO:0000256" key="5">
    <source>
        <dbReference type="ARBA" id="ARBA00022617"/>
    </source>
</evidence>
<dbReference type="OrthoDB" id="6428965at2759"/>
<keyword evidence="12 15" id="KW-0472">Membrane</keyword>
<feature type="binding site" description="axial binding residue" evidence="13">
    <location>
        <position position="441"/>
    </location>
    <ligand>
        <name>heme</name>
        <dbReference type="ChEBI" id="CHEBI:30413"/>
    </ligand>
    <ligandPart>
        <name>Fe</name>
        <dbReference type="ChEBI" id="CHEBI:18248"/>
    </ligandPart>
</feature>
<dbReference type="InterPro" id="IPR002401">
    <property type="entry name" value="Cyt_P450_E_grp-I"/>
</dbReference>
<keyword evidence="15" id="KW-0812">Transmembrane</keyword>
<evidence type="ECO:0000256" key="1">
    <source>
        <dbReference type="ARBA" id="ARBA00001971"/>
    </source>
</evidence>
<evidence type="ECO:0000256" key="10">
    <source>
        <dbReference type="ARBA" id="ARBA00023004"/>
    </source>
</evidence>
<feature type="transmembrane region" description="Helical" evidence="15">
    <location>
        <begin position="12"/>
        <end position="28"/>
    </location>
</feature>
<dbReference type="InterPro" id="IPR017972">
    <property type="entry name" value="Cyt_P450_CS"/>
</dbReference>
<dbReference type="InterPro" id="IPR001128">
    <property type="entry name" value="Cyt_P450"/>
</dbReference>
<organism evidence="16">
    <name type="scientific">Panonychus citri</name>
    <name type="common">Citrus red mite</name>
    <name type="synonym">Tetranychus citri</name>
    <dbReference type="NCBI Taxonomy" id="50023"/>
    <lineage>
        <taxon>Eukaryota</taxon>
        <taxon>Metazoa</taxon>
        <taxon>Ecdysozoa</taxon>
        <taxon>Arthropoda</taxon>
        <taxon>Chelicerata</taxon>
        <taxon>Arachnida</taxon>
        <taxon>Acari</taxon>
        <taxon>Acariformes</taxon>
        <taxon>Trombidiformes</taxon>
        <taxon>Prostigmata</taxon>
        <taxon>Eleutherengona</taxon>
        <taxon>Raphignathae</taxon>
        <taxon>Tetranychoidea</taxon>
        <taxon>Tetranychidae</taxon>
        <taxon>Panonychus</taxon>
    </lineage>
</organism>
<reference evidence="16" key="1">
    <citation type="submission" date="2014-01" db="EMBL/GenBank/DDBJ databases">
        <title>Molecular cloning and characterization of four novel P450 genes, as well as CPR and CYB5 genes in Panonychus citri.</title>
        <authorList>
            <person name="Ding T."/>
            <person name="Xia W."/>
            <person name="Liao C."/>
            <person name="Zhong R."/>
            <person name="Niu J."/>
            <person name="Dou W."/>
            <person name="Wang J."/>
        </authorList>
    </citation>
    <scope>NUCLEOTIDE SEQUENCE</scope>
</reference>